<dbReference type="PANTHER" id="PTHR34352">
    <property type="entry name" value="PROTEIN YHFA"/>
    <property type="match status" value="1"/>
</dbReference>
<dbReference type="Gene3D" id="3.30.300.20">
    <property type="match status" value="1"/>
</dbReference>
<protein>
    <submittedName>
        <fullName evidence="1">OsmC-like protein</fullName>
    </submittedName>
</protein>
<dbReference type="InterPro" id="IPR003718">
    <property type="entry name" value="OsmC/Ohr_fam"/>
</dbReference>
<evidence type="ECO:0000313" key="1">
    <source>
        <dbReference type="EMBL" id="BDG62077.1"/>
    </source>
</evidence>
<dbReference type="Gene3D" id="2.20.25.10">
    <property type="match status" value="1"/>
</dbReference>
<dbReference type="InterPro" id="IPR036102">
    <property type="entry name" value="OsmC/Ohrsf"/>
</dbReference>
<organism evidence="1 2">
    <name type="scientific">Caldinitratiruptor microaerophilus</name>
    <dbReference type="NCBI Taxonomy" id="671077"/>
    <lineage>
        <taxon>Bacteria</taxon>
        <taxon>Bacillati</taxon>
        <taxon>Bacillota</taxon>
        <taxon>Clostridia</taxon>
        <taxon>Eubacteriales</taxon>
        <taxon>Symbiobacteriaceae</taxon>
        <taxon>Caldinitratiruptor</taxon>
    </lineage>
</organism>
<dbReference type="PANTHER" id="PTHR34352:SF1">
    <property type="entry name" value="PROTEIN YHFA"/>
    <property type="match status" value="1"/>
</dbReference>
<dbReference type="AlphaFoldDB" id="A0AA35CMX0"/>
<accession>A0AA35CMX0</accession>
<sequence length="156" mass="17082">MKQATVTWEGDMLFKATTGTGHAVLMDAAESAGGKNTAARPADLVLVALGGCTGMDVVSILRKMRIPFDRFEVALESDNAEEHPKVFRAIRVVYRLWGEGVPVDRYLRAIELSWTRYCSVSNTLKHAAHLTYRAELNGQEVGRGEHPAPALSGERA</sequence>
<dbReference type="Pfam" id="PF02566">
    <property type="entry name" value="OsmC"/>
    <property type="match status" value="1"/>
</dbReference>
<dbReference type="InterPro" id="IPR015946">
    <property type="entry name" value="KH_dom-like_a/b"/>
</dbReference>
<reference evidence="1" key="1">
    <citation type="submission" date="2022-03" db="EMBL/GenBank/DDBJ databases">
        <title>Complete genome sequence of Caldinitratiruptor microaerophilus.</title>
        <authorList>
            <person name="Mukaiyama R."/>
            <person name="Nishiyama T."/>
            <person name="Ueda K."/>
        </authorList>
    </citation>
    <scope>NUCLEOTIDE SEQUENCE</scope>
    <source>
        <strain evidence="1">JCM 16183</strain>
    </source>
</reference>
<gene>
    <name evidence="1" type="ORF">caldi_31670</name>
</gene>
<dbReference type="EMBL" id="AP025628">
    <property type="protein sequence ID" value="BDG62077.1"/>
    <property type="molecule type" value="Genomic_DNA"/>
</dbReference>
<proteinExistence type="predicted"/>
<name>A0AA35CMX0_9FIRM</name>
<keyword evidence="2" id="KW-1185">Reference proteome</keyword>
<evidence type="ECO:0000313" key="2">
    <source>
        <dbReference type="Proteomes" id="UP001163687"/>
    </source>
</evidence>
<dbReference type="KEGG" id="cmic:caldi_31670"/>
<dbReference type="Proteomes" id="UP001163687">
    <property type="component" value="Chromosome"/>
</dbReference>
<dbReference type="RefSeq" id="WP_264842682.1">
    <property type="nucleotide sequence ID" value="NZ_AP025628.1"/>
</dbReference>
<dbReference type="SUPFAM" id="SSF82784">
    <property type="entry name" value="OsmC-like"/>
    <property type="match status" value="1"/>
</dbReference>